<keyword evidence="1" id="KW-0812">Transmembrane</keyword>
<reference evidence="2" key="1">
    <citation type="submission" date="2022-12" db="EMBL/GenBank/DDBJ databases">
        <title>Peptostreptococcus.</title>
        <authorList>
            <person name="Lee S.H."/>
        </authorList>
    </citation>
    <scope>NUCLEOTIDE SEQUENCE</scope>
    <source>
        <strain evidence="2">CBA3647</strain>
    </source>
</reference>
<feature type="transmembrane region" description="Helical" evidence="1">
    <location>
        <begin position="24"/>
        <end position="46"/>
    </location>
</feature>
<keyword evidence="3" id="KW-1185">Reference proteome</keyword>
<sequence length="126" mass="14609">MKIAGLLYLINVLSGFRVLCRILVFMICVVIVGDIIWYAVNSGTYLEEERDRIREIHIKYKKEIKKILAVFVVSILGLVFIPSKNDMYLLVASTQISTKNYNWTKNEVKEIIDYSVKSFKQIKEDG</sequence>
<keyword evidence="1" id="KW-0472">Membrane</keyword>
<proteinExistence type="predicted"/>
<evidence type="ECO:0000313" key="3">
    <source>
        <dbReference type="Proteomes" id="UP001164187"/>
    </source>
</evidence>
<keyword evidence="1" id="KW-1133">Transmembrane helix</keyword>
<dbReference type="RefSeq" id="WP_269311315.1">
    <property type="nucleotide sequence ID" value="NZ_CP114052.1"/>
</dbReference>
<name>A0ABY7JR22_9FIRM</name>
<dbReference type="EMBL" id="CP114052">
    <property type="protein sequence ID" value="WAW14618.1"/>
    <property type="molecule type" value="Genomic_DNA"/>
</dbReference>
<accession>A0ABY7JR22</accession>
<organism evidence="2 3">
    <name type="scientific">Peptostreptococcus equinus</name>
    <dbReference type="NCBI Taxonomy" id="3003601"/>
    <lineage>
        <taxon>Bacteria</taxon>
        <taxon>Bacillati</taxon>
        <taxon>Bacillota</taxon>
        <taxon>Clostridia</taxon>
        <taxon>Peptostreptococcales</taxon>
        <taxon>Peptostreptococcaceae</taxon>
        <taxon>Peptostreptococcus</taxon>
    </lineage>
</organism>
<protein>
    <submittedName>
        <fullName evidence="2">Uncharacterized protein</fullName>
    </submittedName>
</protein>
<evidence type="ECO:0000256" key="1">
    <source>
        <dbReference type="SAM" id="Phobius"/>
    </source>
</evidence>
<gene>
    <name evidence="2" type="ORF">O0R46_08445</name>
</gene>
<feature type="transmembrane region" description="Helical" evidence="1">
    <location>
        <begin position="67"/>
        <end position="83"/>
    </location>
</feature>
<evidence type="ECO:0000313" key="2">
    <source>
        <dbReference type="EMBL" id="WAW14618.1"/>
    </source>
</evidence>
<dbReference type="Proteomes" id="UP001164187">
    <property type="component" value="Chromosome"/>
</dbReference>